<dbReference type="EMBL" id="JBBXMP010000399">
    <property type="protein sequence ID" value="KAL0057955.1"/>
    <property type="molecule type" value="Genomic_DNA"/>
</dbReference>
<name>A0ABR2Z9D8_9AGAR</name>
<protein>
    <submittedName>
        <fullName evidence="1">Uncharacterized protein</fullName>
    </submittedName>
</protein>
<sequence>MLHLYMTTQAPTVLLSYNGLRLVSRDYQQGDQNFMLEVQDDMESKQQTIGFEVEKDAEEDEEKEGNM</sequence>
<proteinExistence type="predicted"/>
<dbReference type="Proteomes" id="UP001437256">
    <property type="component" value="Unassembled WGS sequence"/>
</dbReference>
<accession>A0ABR2Z9D8</accession>
<reference evidence="1 2" key="1">
    <citation type="submission" date="2024-05" db="EMBL/GenBank/DDBJ databases">
        <title>A draft genome resource for the thread blight pathogen Marasmius tenuissimus strain MS-2.</title>
        <authorList>
            <person name="Yulfo-Soto G.E."/>
            <person name="Baruah I.K."/>
            <person name="Amoako-Attah I."/>
            <person name="Bukari Y."/>
            <person name="Meinhardt L.W."/>
            <person name="Bailey B.A."/>
            <person name="Cohen S.P."/>
        </authorList>
    </citation>
    <scope>NUCLEOTIDE SEQUENCE [LARGE SCALE GENOMIC DNA]</scope>
    <source>
        <strain evidence="1 2">MS-2</strain>
    </source>
</reference>
<organism evidence="1 2">
    <name type="scientific">Marasmius tenuissimus</name>
    <dbReference type="NCBI Taxonomy" id="585030"/>
    <lineage>
        <taxon>Eukaryota</taxon>
        <taxon>Fungi</taxon>
        <taxon>Dikarya</taxon>
        <taxon>Basidiomycota</taxon>
        <taxon>Agaricomycotina</taxon>
        <taxon>Agaricomycetes</taxon>
        <taxon>Agaricomycetidae</taxon>
        <taxon>Agaricales</taxon>
        <taxon>Marasmiineae</taxon>
        <taxon>Marasmiaceae</taxon>
        <taxon>Marasmius</taxon>
    </lineage>
</organism>
<evidence type="ECO:0000313" key="2">
    <source>
        <dbReference type="Proteomes" id="UP001437256"/>
    </source>
</evidence>
<evidence type="ECO:0000313" key="1">
    <source>
        <dbReference type="EMBL" id="KAL0057955.1"/>
    </source>
</evidence>
<comment type="caution">
    <text evidence="1">The sequence shown here is derived from an EMBL/GenBank/DDBJ whole genome shotgun (WGS) entry which is preliminary data.</text>
</comment>
<keyword evidence="2" id="KW-1185">Reference proteome</keyword>
<gene>
    <name evidence="1" type="ORF">AAF712_015383</name>
</gene>